<organism evidence="1 2">
    <name type="scientific">Luteimonas padinae</name>
    <dbReference type="NCBI Taxonomy" id="1714359"/>
    <lineage>
        <taxon>Bacteria</taxon>
        <taxon>Pseudomonadati</taxon>
        <taxon>Pseudomonadota</taxon>
        <taxon>Gammaproteobacteria</taxon>
        <taxon>Lysobacterales</taxon>
        <taxon>Lysobacteraceae</taxon>
        <taxon>Luteimonas</taxon>
    </lineage>
</organism>
<evidence type="ECO:0000313" key="2">
    <source>
        <dbReference type="Proteomes" id="UP001589898"/>
    </source>
</evidence>
<name>A0ABV6SUG5_9GAMM</name>
<proteinExistence type="predicted"/>
<sequence length="305" mass="34885">MDKARQSLGVFLALLCVLNLAVASVRSSPEEQRFNLMLKAERDTLGLPSTQRMRVMEETYENLFPGSADTDPTQLSDAELGFNFRSTYIAAHFSRRLHHFAILSAQLSELESRGAANEDQRRKLHETMMALRLFEKADEYRARHPDLGLPAIPEIVTSKVLVDDGPLVYRVHRSDFKLIRDTAPIKDGIRIVAVVHPSCNPSRRALSDIMLDRRIWPAVRNVTQWMTPQGARLDFQLLQKWNREHSEVEIKIPDSVRDWPMLTDWSTPHFYLLKDGEVVDEFMGWPSDGGNQQRLLELLGRGGLI</sequence>
<comment type="caution">
    <text evidence="1">The sequence shown here is derived from an EMBL/GenBank/DDBJ whole genome shotgun (WGS) entry which is preliminary data.</text>
</comment>
<evidence type="ECO:0000313" key="1">
    <source>
        <dbReference type="EMBL" id="MFC0717080.1"/>
    </source>
</evidence>
<dbReference type="RefSeq" id="WP_189499457.1">
    <property type="nucleotide sequence ID" value="NZ_BMZT01000019.1"/>
</dbReference>
<dbReference type="Proteomes" id="UP001589898">
    <property type="component" value="Unassembled WGS sequence"/>
</dbReference>
<keyword evidence="2" id="KW-1185">Reference proteome</keyword>
<dbReference type="EMBL" id="JBHLTF010000020">
    <property type="protein sequence ID" value="MFC0717080.1"/>
    <property type="molecule type" value="Genomic_DNA"/>
</dbReference>
<gene>
    <name evidence="1" type="ORF">ACFFFU_04860</name>
</gene>
<protein>
    <submittedName>
        <fullName evidence="1">Uncharacterized protein</fullName>
    </submittedName>
</protein>
<reference evidence="1 2" key="1">
    <citation type="submission" date="2024-09" db="EMBL/GenBank/DDBJ databases">
        <authorList>
            <person name="Sun Q."/>
            <person name="Mori K."/>
        </authorList>
    </citation>
    <scope>NUCLEOTIDE SEQUENCE [LARGE SCALE GENOMIC DNA]</scope>
    <source>
        <strain evidence="1 2">KCTC 52403</strain>
    </source>
</reference>
<accession>A0ABV6SUG5</accession>